<comment type="caution">
    <text evidence="2">The sequence shown here is derived from an EMBL/GenBank/DDBJ whole genome shotgun (WGS) entry which is preliminary data.</text>
</comment>
<gene>
    <name evidence="2" type="ORF">SNAT2548_LOCUS21319</name>
</gene>
<protein>
    <submittedName>
        <fullName evidence="2">Uncharacterized protein</fullName>
    </submittedName>
</protein>
<evidence type="ECO:0000313" key="3">
    <source>
        <dbReference type="Proteomes" id="UP000604046"/>
    </source>
</evidence>
<evidence type="ECO:0000256" key="1">
    <source>
        <dbReference type="SAM" id="MobiDB-lite"/>
    </source>
</evidence>
<feature type="region of interest" description="Disordered" evidence="1">
    <location>
        <begin position="397"/>
        <end position="434"/>
    </location>
</feature>
<reference evidence="2" key="1">
    <citation type="submission" date="2021-02" db="EMBL/GenBank/DDBJ databases">
        <authorList>
            <person name="Dougan E. K."/>
            <person name="Rhodes N."/>
            <person name="Thang M."/>
            <person name="Chan C."/>
        </authorList>
    </citation>
    <scope>NUCLEOTIDE SEQUENCE</scope>
</reference>
<keyword evidence="3" id="KW-1185">Reference proteome</keyword>
<dbReference type="OrthoDB" id="438138at2759"/>
<proteinExistence type="predicted"/>
<organism evidence="2 3">
    <name type="scientific">Symbiodinium natans</name>
    <dbReference type="NCBI Taxonomy" id="878477"/>
    <lineage>
        <taxon>Eukaryota</taxon>
        <taxon>Sar</taxon>
        <taxon>Alveolata</taxon>
        <taxon>Dinophyceae</taxon>
        <taxon>Suessiales</taxon>
        <taxon>Symbiodiniaceae</taxon>
        <taxon>Symbiodinium</taxon>
    </lineage>
</organism>
<accession>A0A812QIC0</accession>
<evidence type="ECO:0000313" key="2">
    <source>
        <dbReference type="EMBL" id="CAE7391127.1"/>
    </source>
</evidence>
<sequence length="511" mass="55638">MALSKPGDDVPRSAVAAHAKHAWLTLAKPHACVLPTLDSMPWEVSKRARTIMVPQGLMPPMPANRPLASLSTDSSDAAFTQECFKVAGVRPLKARDESIRQQTASYERQCAIKKWLTLVAMEPAAWEIARQMYSKYELRFATGGIVESVSDALENKATSTLHGRGKREPWKLGCKLDAKGLNTMAIFAFACNFSPGGTDEKPLLDLVKEVLGGEPSAKEMACMRRLFAESYATVGADIKSHVEASDESAVKKLAPADRAQRLKDQQEWSTCVSREHELATGLKKDTGLSFDASGALKLTNKQRASPCDVSTDMLVRYSLVRRGLALEQANVMSYEKHDLLVEKLFQCRLQDPPPGFARVSRSGIKMSAGGRPCDVAFQSCLTSSEFLSILQHKPLAVGGDETAEPPLKRLRRDPDKGKGGKGQGKAQLHGKGDGAGRVPAELLALGCVSRMPKNHRLCYDYSLKKCTLHVQSQRCAKGLHLCAVKGCHKAHAALDCNLANARASMSDYRPA</sequence>
<dbReference type="Proteomes" id="UP000604046">
    <property type="component" value="Unassembled WGS sequence"/>
</dbReference>
<name>A0A812QIC0_9DINO</name>
<dbReference type="EMBL" id="CAJNDS010002246">
    <property type="protein sequence ID" value="CAE7391127.1"/>
    <property type="molecule type" value="Genomic_DNA"/>
</dbReference>
<dbReference type="AlphaFoldDB" id="A0A812QIC0"/>